<gene>
    <name evidence="4" type="ORF">GU920_02690</name>
</gene>
<name>A0ABW9Y3A4_9RHOB</name>
<evidence type="ECO:0000256" key="2">
    <source>
        <dbReference type="SAM" id="MobiDB-lite"/>
    </source>
</evidence>
<dbReference type="PANTHER" id="PTHR32309:SF13">
    <property type="entry name" value="FERRIC ENTEROBACTIN TRANSPORT PROTEIN FEPE"/>
    <property type="match status" value="1"/>
</dbReference>
<keyword evidence="3" id="KW-0812">Transmembrane</keyword>
<protein>
    <recommendedName>
        <fullName evidence="6">Capsule biosynthesis protein</fullName>
    </recommendedName>
</protein>
<evidence type="ECO:0000256" key="3">
    <source>
        <dbReference type="SAM" id="Phobius"/>
    </source>
</evidence>
<evidence type="ECO:0000313" key="4">
    <source>
        <dbReference type="EMBL" id="NBE06427.1"/>
    </source>
</evidence>
<accession>A0ABW9Y3A4</accession>
<keyword evidence="3" id="KW-1133">Transmembrane helix</keyword>
<evidence type="ECO:0000313" key="5">
    <source>
        <dbReference type="Proteomes" id="UP001517376"/>
    </source>
</evidence>
<evidence type="ECO:0000256" key="1">
    <source>
        <dbReference type="SAM" id="Coils"/>
    </source>
</evidence>
<keyword evidence="3" id="KW-0472">Membrane</keyword>
<feature type="compositionally biased region" description="Pro residues" evidence="2">
    <location>
        <begin position="1"/>
        <end position="18"/>
    </location>
</feature>
<comment type="caution">
    <text evidence="4">The sequence shown here is derived from an EMBL/GenBank/DDBJ whole genome shotgun (WGS) entry which is preliminary data.</text>
</comment>
<dbReference type="PANTHER" id="PTHR32309">
    <property type="entry name" value="TYROSINE-PROTEIN KINASE"/>
    <property type="match status" value="1"/>
</dbReference>
<dbReference type="EMBL" id="JAAATW010000001">
    <property type="protein sequence ID" value="NBE06427.1"/>
    <property type="molecule type" value="Genomic_DNA"/>
</dbReference>
<proteinExistence type="predicted"/>
<feature type="region of interest" description="Disordered" evidence="2">
    <location>
        <begin position="1"/>
        <end position="22"/>
    </location>
</feature>
<dbReference type="InterPro" id="IPR050445">
    <property type="entry name" value="Bact_polysacc_biosynth/exp"/>
</dbReference>
<feature type="coiled-coil region" evidence="1">
    <location>
        <begin position="186"/>
        <end position="276"/>
    </location>
</feature>
<dbReference type="Proteomes" id="UP001517376">
    <property type="component" value="Unassembled WGS sequence"/>
</dbReference>
<feature type="transmembrane region" description="Helical" evidence="3">
    <location>
        <begin position="385"/>
        <end position="410"/>
    </location>
</feature>
<keyword evidence="1" id="KW-0175">Coiled coil</keyword>
<keyword evidence="5" id="KW-1185">Reference proteome</keyword>
<dbReference type="RefSeq" id="WP_161765429.1">
    <property type="nucleotide sequence ID" value="NZ_JAAATW010000001.1"/>
</dbReference>
<feature type="transmembrane region" description="Helical" evidence="3">
    <location>
        <begin position="50"/>
        <end position="70"/>
    </location>
</feature>
<sequence>MSAPDPAPAEPQPEPTAPAPRDAAVFSAGPVDLLTAEEERMFSRTTRWSFVFLVLLPFIAAAGYLSFFAADRYAVEVKFAVRSPTGLPSTDLIGMVTGGAAATTRSDAYMVVEYLQSRQFLDEVSTRLDLPVIYATDLADPLMRLERDASKEDQVGYLERVLHPSYDATAEIITVEAQAFTPNDALRVASAVLDTAEAMVNRLSEQARSDTVRLAEAELARAEAALKAQRAAIAAFRENEQSIDPNQTVATQENVLRDLQSQLATAQAEMRSLRAFLSSDAPSIRVLGSRIASIENQIAQERANLGRGRTDGAAPAAPSETDADTLNSAVSLYEALAVDLEFHERTYVSALSSLEAARLEADRQQRYLAAVVLPSLPESPTYPRVFLSLALVFSVCFFTWGIVSMFIHVIREHMR</sequence>
<reference evidence="5" key="1">
    <citation type="submission" date="2020-01" db="EMBL/GenBank/DDBJ databases">
        <title>Sphingomonas sp. strain CSW-10.</title>
        <authorList>
            <person name="Chen W.-M."/>
        </authorList>
    </citation>
    <scope>NUCLEOTIDE SEQUENCE [LARGE SCALE GENOMIC DNA]</scope>
    <source>
        <strain evidence="5">CCP-1</strain>
    </source>
</reference>
<organism evidence="4 5">
    <name type="scientific">Paragemmobacter ruber</name>
    <dbReference type="NCBI Taxonomy" id="1985673"/>
    <lineage>
        <taxon>Bacteria</taxon>
        <taxon>Pseudomonadati</taxon>
        <taxon>Pseudomonadota</taxon>
        <taxon>Alphaproteobacteria</taxon>
        <taxon>Rhodobacterales</taxon>
        <taxon>Paracoccaceae</taxon>
        <taxon>Paragemmobacter</taxon>
    </lineage>
</organism>
<evidence type="ECO:0008006" key="6">
    <source>
        <dbReference type="Google" id="ProtNLM"/>
    </source>
</evidence>